<dbReference type="Gene3D" id="3.50.50.60">
    <property type="entry name" value="FAD/NAD(P)-binding domain"/>
    <property type="match status" value="3"/>
</dbReference>
<protein>
    <recommendedName>
        <fullName evidence="3">Amine oxidase domain-containing protein</fullName>
    </recommendedName>
</protein>
<keyword evidence="5" id="KW-1185">Reference proteome</keyword>
<gene>
    <name evidence="4" type="ORF">J5N97_001474</name>
</gene>
<keyword evidence="2" id="KW-0732">Signal</keyword>
<evidence type="ECO:0000313" key="5">
    <source>
        <dbReference type="Proteomes" id="UP001085076"/>
    </source>
</evidence>
<comment type="similarity">
    <text evidence="1">Belongs to the flavin monoamine oxidase family.</text>
</comment>
<dbReference type="SUPFAM" id="SSF54373">
    <property type="entry name" value="FAD-linked reductases, C-terminal domain"/>
    <property type="match status" value="1"/>
</dbReference>
<reference evidence="4 5" key="1">
    <citation type="journal article" date="2022" name="Hortic Res">
        <title>The genome of Dioscorea zingiberensis sheds light on the biosynthesis, origin and evolution of the medicinally important diosgenin saponins.</title>
        <authorList>
            <person name="Li Y."/>
            <person name="Tan C."/>
            <person name="Li Z."/>
            <person name="Guo J."/>
            <person name="Li S."/>
            <person name="Chen X."/>
            <person name="Wang C."/>
            <person name="Dai X."/>
            <person name="Yang H."/>
            <person name="Song W."/>
            <person name="Hou L."/>
            <person name="Xu J."/>
            <person name="Tong Z."/>
            <person name="Xu A."/>
            <person name="Yuan X."/>
            <person name="Wang W."/>
            <person name="Yang Q."/>
            <person name="Chen L."/>
            <person name="Sun Z."/>
            <person name="Wang K."/>
            <person name="Pan B."/>
            <person name="Chen J."/>
            <person name="Bao Y."/>
            <person name="Liu F."/>
            <person name="Qi X."/>
            <person name="Gang D.R."/>
            <person name="Wen J."/>
            <person name="Li J."/>
        </authorList>
    </citation>
    <scope>NUCLEOTIDE SEQUENCE [LARGE SCALE GENOMIC DNA]</scope>
    <source>
        <strain evidence="4">Dzin_1.0</strain>
    </source>
</reference>
<evidence type="ECO:0000313" key="4">
    <source>
        <dbReference type="EMBL" id="KAJ0960646.1"/>
    </source>
</evidence>
<dbReference type="Pfam" id="PF01593">
    <property type="entry name" value="Amino_oxidase"/>
    <property type="match status" value="2"/>
</dbReference>
<dbReference type="PANTHER" id="PTHR10742:SF313">
    <property type="entry name" value="AMINE OXIDASE"/>
    <property type="match status" value="1"/>
</dbReference>
<dbReference type="GO" id="GO:0006598">
    <property type="term" value="P:polyamine catabolic process"/>
    <property type="evidence" value="ECO:0007669"/>
    <property type="project" value="TreeGrafter"/>
</dbReference>
<evidence type="ECO:0000256" key="1">
    <source>
        <dbReference type="ARBA" id="ARBA00005995"/>
    </source>
</evidence>
<feature type="signal peptide" evidence="2">
    <location>
        <begin position="1"/>
        <end position="22"/>
    </location>
</feature>
<name>A0A9D5H2B7_9LILI</name>
<dbReference type="InterPro" id="IPR050281">
    <property type="entry name" value="Flavin_monoamine_oxidase"/>
</dbReference>
<evidence type="ECO:0000259" key="3">
    <source>
        <dbReference type="Pfam" id="PF01593"/>
    </source>
</evidence>
<dbReference type="OrthoDB" id="5046242at2759"/>
<feature type="domain" description="Amine oxidase" evidence="3">
    <location>
        <begin position="307"/>
        <end position="419"/>
    </location>
</feature>
<dbReference type="GO" id="GO:0016491">
    <property type="term" value="F:oxidoreductase activity"/>
    <property type="evidence" value="ECO:0007669"/>
    <property type="project" value="InterPro"/>
</dbReference>
<dbReference type="Proteomes" id="UP001085076">
    <property type="component" value="Unassembled WGS sequence"/>
</dbReference>
<accession>A0A9D5H2B7</accession>
<evidence type="ECO:0000256" key="2">
    <source>
        <dbReference type="SAM" id="SignalP"/>
    </source>
</evidence>
<comment type="caution">
    <text evidence="4">The sequence shown here is derived from an EMBL/GenBank/DDBJ whole genome shotgun (WGS) entry which is preliminary data.</text>
</comment>
<dbReference type="PANTHER" id="PTHR10742">
    <property type="entry name" value="FLAVIN MONOAMINE OXIDASE"/>
    <property type="match status" value="1"/>
</dbReference>
<dbReference type="EMBL" id="JAGGNH010000067">
    <property type="protein sequence ID" value="KAJ0960646.1"/>
    <property type="molecule type" value="Genomic_DNA"/>
</dbReference>
<dbReference type="SUPFAM" id="SSF51905">
    <property type="entry name" value="FAD/NAD(P)-binding domain"/>
    <property type="match status" value="1"/>
</dbReference>
<organism evidence="4 5">
    <name type="scientific">Dioscorea zingiberensis</name>
    <dbReference type="NCBI Taxonomy" id="325984"/>
    <lineage>
        <taxon>Eukaryota</taxon>
        <taxon>Viridiplantae</taxon>
        <taxon>Streptophyta</taxon>
        <taxon>Embryophyta</taxon>
        <taxon>Tracheophyta</taxon>
        <taxon>Spermatophyta</taxon>
        <taxon>Magnoliopsida</taxon>
        <taxon>Liliopsida</taxon>
        <taxon>Dioscoreales</taxon>
        <taxon>Dioscoreaceae</taxon>
        <taxon>Dioscorea</taxon>
    </lineage>
</organism>
<feature type="domain" description="Amine oxidase" evidence="3">
    <location>
        <begin position="36"/>
        <end position="303"/>
    </location>
</feature>
<dbReference type="InterPro" id="IPR002937">
    <property type="entry name" value="Amino_oxidase"/>
</dbReference>
<feature type="chain" id="PRO_5038505292" description="Amine oxidase domain-containing protein" evidence="2">
    <location>
        <begin position="23"/>
        <end position="442"/>
    </location>
</feature>
<dbReference type="InterPro" id="IPR036188">
    <property type="entry name" value="FAD/NAD-bd_sf"/>
</dbReference>
<sequence>MEMRAMAIEAIVLMMFIVGAMAATKSPSVIIVGAGMSGISAAKTLSDAGITDLTILEATGRIGGRMHKVPFAGLQVEMGANWVEGVNGKELNPIWKLAQELHLRNFYSNYDNISLNCYKEGGGLYHSTVVDKAIGTVDEVENSGANLSSSLPSSGRDDISLLTMQRLMNRVPSDSVEMVIDYYTYDYEFAEPPRVTSMQNTVPLATFANFGEDLHFVADQRGYESLVYHLAHQFLKTDKQGNIVDPRLMLNKVVRHINYSSSGAIVTTEDGKSYKADYVMVSVSIGVLQTTLIKFQPTLPHFEKQYPGAHVLQVTVTDEESRRIEQQSDSETKAETMKVLRKMFGKNIPEATDIFVPRWWSDRFYQGSFSNWPIGVNRYEFDQIRAPVGRVYFTGEHTSEHYNGYVHGAYIAGIDCANMMIRCIKRGSCKFKIKAKDAGIVS</sequence>
<proteinExistence type="inferred from homology"/>
<dbReference type="AlphaFoldDB" id="A0A9D5H2B7"/>